<gene>
    <name evidence="7" type="ORF">C7C46_23815</name>
</gene>
<dbReference type="Pfam" id="PF00440">
    <property type="entry name" value="TetR_N"/>
    <property type="match status" value="1"/>
</dbReference>
<dbReference type="SUPFAM" id="SSF48498">
    <property type="entry name" value="Tetracyclin repressor-like, C-terminal domain"/>
    <property type="match status" value="1"/>
</dbReference>
<feature type="region of interest" description="Disordered" evidence="5">
    <location>
        <begin position="1"/>
        <end position="32"/>
    </location>
</feature>
<dbReference type="AlphaFoldDB" id="A0A2V4N429"/>
<evidence type="ECO:0000313" key="7">
    <source>
        <dbReference type="EMBL" id="PYC74552.1"/>
    </source>
</evidence>
<dbReference type="GO" id="GO:0045892">
    <property type="term" value="P:negative regulation of DNA-templated transcription"/>
    <property type="evidence" value="ECO:0007669"/>
    <property type="project" value="InterPro"/>
</dbReference>
<accession>A0A2V4N429</accession>
<evidence type="ECO:0000259" key="6">
    <source>
        <dbReference type="PROSITE" id="PS50977"/>
    </source>
</evidence>
<evidence type="ECO:0000313" key="8">
    <source>
        <dbReference type="Proteomes" id="UP000248039"/>
    </source>
</evidence>
<proteinExistence type="predicted"/>
<dbReference type="InterPro" id="IPR004111">
    <property type="entry name" value="Repressor_TetR_C"/>
</dbReference>
<evidence type="ECO:0000256" key="2">
    <source>
        <dbReference type="ARBA" id="ARBA00023125"/>
    </source>
</evidence>
<keyword evidence="8" id="KW-1185">Reference proteome</keyword>
<dbReference type="SUPFAM" id="SSF46689">
    <property type="entry name" value="Homeodomain-like"/>
    <property type="match status" value="1"/>
</dbReference>
<evidence type="ECO:0000256" key="1">
    <source>
        <dbReference type="ARBA" id="ARBA00023015"/>
    </source>
</evidence>
<dbReference type="OrthoDB" id="3214072at2"/>
<keyword evidence="3" id="KW-0804">Transcription</keyword>
<evidence type="ECO:0000256" key="5">
    <source>
        <dbReference type="SAM" id="MobiDB-lite"/>
    </source>
</evidence>
<dbReference type="Gene3D" id="1.10.10.60">
    <property type="entry name" value="Homeodomain-like"/>
    <property type="match status" value="1"/>
</dbReference>
<dbReference type="Gene3D" id="1.10.357.10">
    <property type="entry name" value="Tetracycline Repressor, domain 2"/>
    <property type="match status" value="1"/>
</dbReference>
<comment type="caution">
    <text evidence="7">The sequence shown here is derived from an EMBL/GenBank/DDBJ whole genome shotgun (WGS) entry which is preliminary data.</text>
</comment>
<dbReference type="EMBL" id="PYBW01000094">
    <property type="protein sequence ID" value="PYC74552.1"/>
    <property type="molecule type" value="Genomic_DNA"/>
</dbReference>
<evidence type="ECO:0000256" key="4">
    <source>
        <dbReference type="PROSITE-ProRule" id="PRU00335"/>
    </source>
</evidence>
<dbReference type="PROSITE" id="PS50977">
    <property type="entry name" value="HTH_TETR_2"/>
    <property type="match status" value="1"/>
</dbReference>
<reference evidence="7 8" key="1">
    <citation type="submission" date="2018-03" db="EMBL/GenBank/DDBJ databases">
        <title>Bioinformatic expansion and discovery of thiopeptide antibiotics.</title>
        <authorList>
            <person name="Schwalen C.J."/>
            <person name="Hudson G.A."/>
            <person name="Mitchell D.A."/>
        </authorList>
    </citation>
    <scope>NUCLEOTIDE SEQUENCE [LARGE SCALE GENOMIC DNA]</scope>
    <source>
        <strain evidence="7 8">ATCC 21389</strain>
    </source>
</reference>
<dbReference type="PANTHER" id="PTHR30055:SF151">
    <property type="entry name" value="TRANSCRIPTIONAL REGULATORY PROTEIN"/>
    <property type="match status" value="1"/>
</dbReference>
<dbReference type="InterPro" id="IPR050109">
    <property type="entry name" value="HTH-type_TetR-like_transc_reg"/>
</dbReference>
<dbReference type="PANTHER" id="PTHR30055">
    <property type="entry name" value="HTH-TYPE TRANSCRIPTIONAL REGULATOR RUTR"/>
    <property type="match status" value="1"/>
</dbReference>
<dbReference type="GO" id="GO:0000976">
    <property type="term" value="F:transcription cis-regulatory region binding"/>
    <property type="evidence" value="ECO:0007669"/>
    <property type="project" value="TreeGrafter"/>
</dbReference>
<dbReference type="RefSeq" id="WP_110671953.1">
    <property type="nucleotide sequence ID" value="NZ_PYBW01000094.1"/>
</dbReference>
<name>A0A2V4N429_9ACTN</name>
<feature type="DNA-binding region" description="H-T-H motif" evidence="4">
    <location>
        <begin position="54"/>
        <end position="73"/>
    </location>
</feature>
<organism evidence="7 8">
    <name type="scientific">Streptomyces tateyamensis</name>
    <dbReference type="NCBI Taxonomy" id="565073"/>
    <lineage>
        <taxon>Bacteria</taxon>
        <taxon>Bacillati</taxon>
        <taxon>Actinomycetota</taxon>
        <taxon>Actinomycetes</taxon>
        <taxon>Kitasatosporales</taxon>
        <taxon>Streptomycetaceae</taxon>
        <taxon>Streptomyces</taxon>
    </lineage>
</organism>
<dbReference type="InterPro" id="IPR036271">
    <property type="entry name" value="Tet_transcr_reg_TetR-rel_C_sf"/>
</dbReference>
<dbReference type="Proteomes" id="UP000248039">
    <property type="component" value="Unassembled WGS sequence"/>
</dbReference>
<dbReference type="Pfam" id="PF02909">
    <property type="entry name" value="TetR_C_1"/>
    <property type="match status" value="1"/>
</dbReference>
<protein>
    <submittedName>
        <fullName evidence="7">TetR family transcriptional regulator</fullName>
    </submittedName>
</protein>
<sequence length="253" mass="27600">MAGKAEQPHDPAVSVWLAPPRPPRRGSAPTGLSREKITAATLELLDAEGLPAFSMRRLAAELEVTAMSVYWYVDNKDQLLELALDAAFADLAVPPLEDHGDWRRHVYVMAHQYRQCFLRHPWATELIGRFLAIGPNAMLMSNSAVGALARAGLSGDALGGAIALIFQYTYGFALSEVQWGRRVKLAGAGPEELYRQMMGVLTASDSRHAEWEKLLGHDREEKLEAAGNRQFDAGLEMAMAGIEAAIAALPPQP</sequence>
<evidence type="ECO:0000256" key="3">
    <source>
        <dbReference type="ARBA" id="ARBA00023163"/>
    </source>
</evidence>
<keyword evidence="1" id="KW-0805">Transcription regulation</keyword>
<keyword evidence="2 4" id="KW-0238">DNA-binding</keyword>
<dbReference type="InterPro" id="IPR009057">
    <property type="entry name" value="Homeodomain-like_sf"/>
</dbReference>
<feature type="domain" description="HTH tetR-type" evidence="6">
    <location>
        <begin position="31"/>
        <end position="91"/>
    </location>
</feature>
<dbReference type="GO" id="GO:0003700">
    <property type="term" value="F:DNA-binding transcription factor activity"/>
    <property type="evidence" value="ECO:0007669"/>
    <property type="project" value="TreeGrafter"/>
</dbReference>
<dbReference type="InterPro" id="IPR001647">
    <property type="entry name" value="HTH_TetR"/>
</dbReference>